<name>A0A371FZS5_MUCPR</name>
<evidence type="ECO:0000313" key="1">
    <source>
        <dbReference type="EMBL" id="RDX83829.1"/>
    </source>
</evidence>
<dbReference type="AlphaFoldDB" id="A0A371FZS5"/>
<feature type="non-terminal residue" evidence="1">
    <location>
        <position position="1"/>
    </location>
</feature>
<proteinExistence type="predicted"/>
<organism evidence="1 2">
    <name type="scientific">Mucuna pruriens</name>
    <name type="common">Velvet bean</name>
    <name type="synonym">Dolichos pruriens</name>
    <dbReference type="NCBI Taxonomy" id="157652"/>
    <lineage>
        <taxon>Eukaryota</taxon>
        <taxon>Viridiplantae</taxon>
        <taxon>Streptophyta</taxon>
        <taxon>Embryophyta</taxon>
        <taxon>Tracheophyta</taxon>
        <taxon>Spermatophyta</taxon>
        <taxon>Magnoliopsida</taxon>
        <taxon>eudicotyledons</taxon>
        <taxon>Gunneridae</taxon>
        <taxon>Pentapetalae</taxon>
        <taxon>rosids</taxon>
        <taxon>fabids</taxon>
        <taxon>Fabales</taxon>
        <taxon>Fabaceae</taxon>
        <taxon>Papilionoideae</taxon>
        <taxon>50 kb inversion clade</taxon>
        <taxon>NPAAA clade</taxon>
        <taxon>indigoferoid/millettioid clade</taxon>
        <taxon>Phaseoleae</taxon>
        <taxon>Mucuna</taxon>
    </lineage>
</organism>
<accession>A0A371FZS5</accession>
<keyword evidence="2" id="KW-1185">Reference proteome</keyword>
<reference evidence="1" key="1">
    <citation type="submission" date="2018-05" db="EMBL/GenBank/DDBJ databases">
        <title>Draft genome of Mucuna pruriens seed.</title>
        <authorList>
            <person name="Nnadi N.E."/>
            <person name="Vos R."/>
            <person name="Hasami M.H."/>
            <person name="Devisetty U.K."/>
            <person name="Aguiy J.C."/>
        </authorList>
    </citation>
    <scope>NUCLEOTIDE SEQUENCE [LARGE SCALE GENOMIC DNA]</scope>
    <source>
        <strain evidence="1">JCA_2017</strain>
    </source>
</reference>
<dbReference type="Proteomes" id="UP000257109">
    <property type="component" value="Unassembled WGS sequence"/>
</dbReference>
<evidence type="ECO:0000313" key="2">
    <source>
        <dbReference type="Proteomes" id="UP000257109"/>
    </source>
</evidence>
<comment type="caution">
    <text evidence="1">The sequence shown here is derived from an EMBL/GenBank/DDBJ whole genome shotgun (WGS) entry which is preliminary data.</text>
</comment>
<sequence length="112" mass="12975">MNLRTIIILFWQVNRCCKSNVAFDEASFYISKGCRKNHDFCLVLITKEPIILKEIVGTNTNLFSTIIIAINFVMMKSIAKSTKKKKSQQQPEQQVKLIEEYNIDDDHLFMAS</sequence>
<protein>
    <submittedName>
        <fullName evidence="1">Uncharacterized protein</fullName>
    </submittedName>
</protein>
<dbReference type="EMBL" id="QJKJ01007237">
    <property type="protein sequence ID" value="RDX83829.1"/>
    <property type="molecule type" value="Genomic_DNA"/>
</dbReference>
<gene>
    <name evidence="1" type="ORF">CR513_35216</name>
</gene>